<reference evidence="2 3" key="1">
    <citation type="journal article" date="2018" name="Sci. Rep.">
        <title>Genomic signatures of local adaptation to the degree of environmental predictability in rotifers.</title>
        <authorList>
            <person name="Franch-Gras L."/>
            <person name="Hahn C."/>
            <person name="Garcia-Roger E.M."/>
            <person name="Carmona M.J."/>
            <person name="Serra M."/>
            <person name="Gomez A."/>
        </authorList>
    </citation>
    <scope>NUCLEOTIDE SEQUENCE [LARGE SCALE GENOMIC DNA]</scope>
    <source>
        <strain evidence="2">HYR1</strain>
    </source>
</reference>
<comment type="caution">
    <text evidence="2">The sequence shown here is derived from an EMBL/GenBank/DDBJ whole genome shotgun (WGS) entry which is preliminary data.</text>
</comment>
<gene>
    <name evidence="2" type="ORF">BpHYR1_004812</name>
</gene>
<keyword evidence="3" id="KW-1185">Reference proteome</keyword>
<evidence type="ECO:0000256" key="1">
    <source>
        <dbReference type="SAM" id="MobiDB-lite"/>
    </source>
</evidence>
<dbReference type="AlphaFoldDB" id="A0A3M7P5U6"/>
<sequence>MVTEKCYYLIINKNKFITQIFFLTQWERYKLLKSLISSNVDFEIILVKFAFNAVSKFIESSESDVEEEEPVQKRARLEANNVE</sequence>
<evidence type="ECO:0000313" key="2">
    <source>
        <dbReference type="EMBL" id="RMZ94422.1"/>
    </source>
</evidence>
<organism evidence="2 3">
    <name type="scientific">Brachionus plicatilis</name>
    <name type="common">Marine rotifer</name>
    <name type="synonym">Brachionus muelleri</name>
    <dbReference type="NCBI Taxonomy" id="10195"/>
    <lineage>
        <taxon>Eukaryota</taxon>
        <taxon>Metazoa</taxon>
        <taxon>Spiralia</taxon>
        <taxon>Gnathifera</taxon>
        <taxon>Rotifera</taxon>
        <taxon>Eurotatoria</taxon>
        <taxon>Monogononta</taxon>
        <taxon>Pseudotrocha</taxon>
        <taxon>Ploima</taxon>
        <taxon>Brachionidae</taxon>
        <taxon>Brachionus</taxon>
    </lineage>
</organism>
<name>A0A3M7P5U6_BRAPC</name>
<evidence type="ECO:0000313" key="3">
    <source>
        <dbReference type="Proteomes" id="UP000276133"/>
    </source>
</evidence>
<feature type="region of interest" description="Disordered" evidence="1">
    <location>
        <begin position="61"/>
        <end position="83"/>
    </location>
</feature>
<dbReference type="EMBL" id="REGN01013060">
    <property type="protein sequence ID" value="RMZ94422.1"/>
    <property type="molecule type" value="Genomic_DNA"/>
</dbReference>
<proteinExistence type="predicted"/>
<feature type="non-terminal residue" evidence="2">
    <location>
        <position position="83"/>
    </location>
</feature>
<accession>A0A3M7P5U6</accession>
<dbReference type="Proteomes" id="UP000276133">
    <property type="component" value="Unassembled WGS sequence"/>
</dbReference>
<protein>
    <submittedName>
        <fullName evidence="2">Uncharacterized protein</fullName>
    </submittedName>
</protein>